<evidence type="ECO:0000256" key="3">
    <source>
        <dbReference type="ARBA" id="ARBA00023163"/>
    </source>
</evidence>
<dbReference type="RefSeq" id="WP_058313689.1">
    <property type="nucleotide sequence ID" value="NZ_CYTO01000004.1"/>
</dbReference>
<dbReference type="SMART" id="SM00342">
    <property type="entry name" value="HTH_ARAC"/>
    <property type="match status" value="1"/>
</dbReference>
<evidence type="ECO:0000256" key="1">
    <source>
        <dbReference type="ARBA" id="ARBA00023015"/>
    </source>
</evidence>
<dbReference type="Pfam" id="PF12833">
    <property type="entry name" value="HTH_18"/>
    <property type="match status" value="1"/>
</dbReference>
<accession>A0A0P1IMC7</accession>
<dbReference type="InterPro" id="IPR018060">
    <property type="entry name" value="HTH_AraC"/>
</dbReference>
<evidence type="ECO:0000313" key="6">
    <source>
        <dbReference type="EMBL" id="CUK24708.1"/>
    </source>
</evidence>
<dbReference type="InterPro" id="IPR009057">
    <property type="entry name" value="Homeodomain-like_sf"/>
</dbReference>
<keyword evidence="7" id="KW-1185">Reference proteome</keyword>
<dbReference type="OrthoDB" id="345413at2"/>
<dbReference type="SUPFAM" id="SSF46689">
    <property type="entry name" value="Homeodomain-like"/>
    <property type="match status" value="1"/>
</dbReference>
<dbReference type="Proteomes" id="UP000051184">
    <property type="component" value="Unassembled WGS sequence"/>
</dbReference>
<keyword evidence="2" id="KW-0238">DNA-binding</keyword>
<dbReference type="GO" id="GO:0003700">
    <property type="term" value="F:DNA-binding transcription factor activity"/>
    <property type="evidence" value="ECO:0007669"/>
    <property type="project" value="InterPro"/>
</dbReference>
<organism evidence="6 7">
    <name type="scientific">Cognatishimia activa</name>
    <dbReference type="NCBI Taxonomy" id="1715691"/>
    <lineage>
        <taxon>Bacteria</taxon>
        <taxon>Pseudomonadati</taxon>
        <taxon>Pseudomonadota</taxon>
        <taxon>Alphaproteobacteria</taxon>
        <taxon>Rhodobacterales</taxon>
        <taxon>Paracoccaceae</taxon>
        <taxon>Cognatishimia</taxon>
    </lineage>
</organism>
<dbReference type="PANTHER" id="PTHR43280:SF29">
    <property type="entry name" value="ARAC-FAMILY TRANSCRIPTIONAL REGULATOR"/>
    <property type="match status" value="1"/>
</dbReference>
<feature type="transmembrane region" description="Helical" evidence="4">
    <location>
        <begin position="87"/>
        <end position="104"/>
    </location>
</feature>
<dbReference type="AlphaFoldDB" id="A0A0P1IMC7"/>
<dbReference type="PROSITE" id="PS01124">
    <property type="entry name" value="HTH_ARAC_FAMILY_2"/>
    <property type="match status" value="1"/>
</dbReference>
<dbReference type="STRING" id="1715691.TA5113_00254"/>
<dbReference type="EMBL" id="CYUE01000002">
    <property type="protein sequence ID" value="CUK24708.1"/>
    <property type="molecule type" value="Genomic_DNA"/>
</dbReference>
<dbReference type="Gene3D" id="1.10.10.60">
    <property type="entry name" value="Homeodomain-like"/>
    <property type="match status" value="1"/>
</dbReference>
<evidence type="ECO:0000313" key="7">
    <source>
        <dbReference type="Proteomes" id="UP000051184"/>
    </source>
</evidence>
<feature type="transmembrane region" description="Helical" evidence="4">
    <location>
        <begin position="6"/>
        <end position="23"/>
    </location>
</feature>
<dbReference type="PANTHER" id="PTHR43280">
    <property type="entry name" value="ARAC-FAMILY TRANSCRIPTIONAL REGULATOR"/>
    <property type="match status" value="1"/>
</dbReference>
<keyword evidence="1" id="KW-0805">Transcription regulation</keyword>
<name>A0A0P1IMC7_9RHOB</name>
<sequence length="333" mass="36246">MPVLPLPLVFALFLCVMLLQSALRGEGAGWLRVLLLFCAIQNVLIAFVHHYGVSELRIVLPITASIIPSFVWVAFKSTAVRSFGPADLAHIIPAVIVAFATLTNPALLDVLVPLVFFLYGSALLFALSRGEDQLHRVRLQHGSSPLFIWRGIAAVLLVSALSDVAIVADHILGDGSYTPWIVSFIGSVSVLALGALAMAKPIADVEENVVVSVAPEEQIEDAALMLRLDTLVREGELYLNPDLTLSMLSRRLSVPAKRLSTTINRETGQNVSRYINAFRIEHACVLLSAGKNVTQAMLESGFNTKSNFNREFLRVKHCTPSDWRTLSPAPTAA</sequence>
<feature type="transmembrane region" description="Helical" evidence="4">
    <location>
        <begin position="147"/>
        <end position="168"/>
    </location>
</feature>
<protein>
    <submittedName>
        <fullName evidence="6">YSIRK-targeted surface antigen transcriptional regulator</fullName>
    </submittedName>
</protein>
<evidence type="ECO:0000256" key="2">
    <source>
        <dbReference type="ARBA" id="ARBA00023125"/>
    </source>
</evidence>
<feature type="transmembrane region" description="Helical" evidence="4">
    <location>
        <begin position="30"/>
        <end position="52"/>
    </location>
</feature>
<keyword evidence="4" id="KW-0812">Transmembrane</keyword>
<dbReference type="GO" id="GO:0043565">
    <property type="term" value="F:sequence-specific DNA binding"/>
    <property type="evidence" value="ECO:0007669"/>
    <property type="project" value="InterPro"/>
</dbReference>
<feature type="domain" description="HTH araC/xylS-type" evidence="5">
    <location>
        <begin position="229"/>
        <end position="326"/>
    </location>
</feature>
<evidence type="ECO:0000256" key="4">
    <source>
        <dbReference type="SAM" id="Phobius"/>
    </source>
</evidence>
<feature type="transmembrane region" description="Helical" evidence="4">
    <location>
        <begin position="110"/>
        <end position="127"/>
    </location>
</feature>
<keyword evidence="3" id="KW-0804">Transcription</keyword>
<feature type="transmembrane region" description="Helical" evidence="4">
    <location>
        <begin position="180"/>
        <end position="199"/>
    </location>
</feature>
<proteinExistence type="predicted"/>
<keyword evidence="4" id="KW-0472">Membrane</keyword>
<evidence type="ECO:0000259" key="5">
    <source>
        <dbReference type="PROSITE" id="PS01124"/>
    </source>
</evidence>
<keyword evidence="4" id="KW-1133">Transmembrane helix</keyword>
<reference evidence="7" key="1">
    <citation type="submission" date="2015-09" db="EMBL/GenBank/DDBJ databases">
        <authorList>
            <person name="Rodrigo-Torres Lidia"/>
            <person name="Arahal R.David."/>
        </authorList>
    </citation>
    <scope>NUCLEOTIDE SEQUENCE [LARGE SCALE GENOMIC DNA]</scope>
    <source>
        <strain evidence="7">CECT 5114</strain>
    </source>
</reference>
<gene>
    <name evidence="6" type="ORF">TA5114_00494</name>
</gene>
<feature type="transmembrane region" description="Helical" evidence="4">
    <location>
        <begin position="58"/>
        <end position="75"/>
    </location>
</feature>